<keyword evidence="1" id="KW-0238">DNA-binding</keyword>
<dbReference type="HOGENOM" id="CLU_040551_2_0_2"/>
<dbReference type="Gene3D" id="3.60.160.10">
    <property type="entry name" value="Mitochondrial biogenesis AIM24"/>
    <property type="match status" value="1"/>
</dbReference>
<dbReference type="InterPro" id="IPR002838">
    <property type="entry name" value="AIM24"/>
</dbReference>
<organism evidence="1 2">
    <name type="scientific">Methanosarcina siciliae T4/M</name>
    <dbReference type="NCBI Taxonomy" id="1434120"/>
    <lineage>
        <taxon>Archaea</taxon>
        <taxon>Methanobacteriati</taxon>
        <taxon>Methanobacteriota</taxon>
        <taxon>Stenosarchaea group</taxon>
        <taxon>Methanomicrobia</taxon>
        <taxon>Methanosarcinales</taxon>
        <taxon>Methanosarcinaceae</taxon>
        <taxon>Methanosarcina</taxon>
    </lineage>
</organism>
<dbReference type="EMBL" id="CP009506">
    <property type="protein sequence ID" value="AKB29322.1"/>
    <property type="molecule type" value="Genomic_DNA"/>
</dbReference>
<dbReference type="InterPro" id="IPR036983">
    <property type="entry name" value="AIM24_sf"/>
</dbReference>
<name>A0A0E3P8M3_9EURY</name>
<dbReference type="KEGG" id="msw:MSSIT_2603"/>
<evidence type="ECO:0000313" key="1">
    <source>
        <dbReference type="EMBL" id="AKB29322.1"/>
    </source>
</evidence>
<dbReference type="Proteomes" id="UP000033111">
    <property type="component" value="Chromosome"/>
</dbReference>
<evidence type="ECO:0000313" key="2">
    <source>
        <dbReference type="Proteomes" id="UP000033111"/>
    </source>
</evidence>
<dbReference type="RefSeq" id="WP_048173089.1">
    <property type="nucleotide sequence ID" value="NZ_CP009506.1"/>
</dbReference>
<reference evidence="1 2" key="1">
    <citation type="submission" date="2014-07" db="EMBL/GenBank/DDBJ databases">
        <title>Methanogenic archaea and the global carbon cycle.</title>
        <authorList>
            <person name="Henriksen J.R."/>
            <person name="Luke J."/>
            <person name="Reinhart S."/>
            <person name="Benedict M.N."/>
            <person name="Youngblut N.D."/>
            <person name="Metcalf M.E."/>
            <person name="Whitaker R.J."/>
            <person name="Metcalf W.W."/>
        </authorList>
    </citation>
    <scope>NUCLEOTIDE SEQUENCE [LARGE SCALE GENOMIC DNA]</scope>
    <source>
        <strain evidence="1 2">T4/M</strain>
    </source>
</reference>
<dbReference type="AlphaFoldDB" id="A0A0E3P8M3"/>
<dbReference type="GeneID" id="24861490"/>
<keyword evidence="2" id="KW-1185">Reference proteome</keyword>
<protein>
    <submittedName>
        <fullName evidence="1">HTH DNA-binding protein</fullName>
    </submittedName>
</protein>
<dbReference type="PANTHER" id="PTHR38074:SF1">
    <property type="entry name" value="ALTERED INHERITANCE OF MITOCHONDRIA PROTEIN 24, MITOCHONDRIAL"/>
    <property type="match status" value="1"/>
</dbReference>
<dbReference type="GO" id="GO:0003677">
    <property type="term" value="F:DNA binding"/>
    <property type="evidence" value="ECO:0007669"/>
    <property type="project" value="UniProtKB-KW"/>
</dbReference>
<dbReference type="PANTHER" id="PTHR38074">
    <property type="entry name" value="ALTERED INHERITANCE OF MITOCHONDRIA PROTEIN 24, MITOCHONDRIAL"/>
    <property type="match status" value="1"/>
</dbReference>
<dbReference type="InterPro" id="IPR016031">
    <property type="entry name" value="Trp_RNA-bd_attenuator-like_dom"/>
</dbReference>
<dbReference type="OrthoDB" id="131680at2157"/>
<dbReference type="PATRIC" id="fig|1434120.4.peg.3419"/>
<sequence>MDEKFYSNVNILDSIEKGGFKVEILECNHLKGSKDAALAEDLFYIKNAGMSLKMVKVTLEDSGLITESGALYFHKGHIECASGIGGVGGLAKKLIKSKLTNESTFKPLYKGTGEIFLEPSFSHYVLMNLENESIVVDKGIFYCCEEGMEIGVASQKNLSSGLLGGEGWFQTQITGTGTVVLEIPIPMEEVLKYKLDNERIQVDGNFALLRSGSVAYSVQRSSKQLFGSMTSGEGLLQTFEGTGHIWLAPTQPVYNRLKHNGIPQLATAGKNIDNSI</sequence>
<accession>A0A0E3P8M3</accession>
<dbReference type="SUPFAM" id="SSF51219">
    <property type="entry name" value="TRAP-like"/>
    <property type="match status" value="1"/>
</dbReference>
<proteinExistence type="predicted"/>
<dbReference type="Pfam" id="PF01987">
    <property type="entry name" value="AIM24"/>
    <property type="match status" value="1"/>
</dbReference>
<gene>
    <name evidence="1" type="ORF">MSSIT_2603</name>
</gene>